<dbReference type="RefSeq" id="WP_229059362.1">
    <property type="nucleotide sequence ID" value="NZ_JADNHG010000006.1"/>
</dbReference>
<evidence type="ECO:0000313" key="1">
    <source>
        <dbReference type="EMBL" id="PKC88552.1"/>
    </source>
</evidence>
<protein>
    <submittedName>
        <fullName evidence="1">HipA-like C-terminal domain protein</fullName>
    </submittedName>
</protein>
<name>A0A2N0T105_BIFLN</name>
<evidence type="ECO:0000313" key="2">
    <source>
        <dbReference type="Proteomes" id="UP000232654"/>
    </source>
</evidence>
<accession>A0A2N0T105</accession>
<dbReference type="Proteomes" id="UP000232654">
    <property type="component" value="Unassembled WGS sequence"/>
</dbReference>
<dbReference type="AlphaFoldDB" id="A0A2N0T105"/>
<reference evidence="1 2" key="1">
    <citation type="submission" date="2017-12" db="EMBL/GenBank/DDBJ databases">
        <title>Bifidobacterium longum APC/DPC strains.</title>
        <authorList>
            <person name="Arboleya S."/>
        </authorList>
    </citation>
    <scope>NUCLEOTIDE SEQUENCE [LARGE SCALE GENOMIC DNA]</scope>
    <source>
        <strain evidence="1 2">APC1503</strain>
    </source>
</reference>
<gene>
    <name evidence="1" type="ORF">APC1503_1230</name>
</gene>
<proteinExistence type="predicted"/>
<comment type="caution">
    <text evidence="1">The sequence shown here is derived from an EMBL/GenBank/DDBJ whole genome shotgun (WGS) entry which is preliminary data.</text>
</comment>
<dbReference type="EMBL" id="PJDT01000018">
    <property type="protein sequence ID" value="PKC88552.1"/>
    <property type="molecule type" value="Genomic_DNA"/>
</dbReference>
<sequence length="191" mass="22158">MDMNWIDEIRDPEPRKRYIYNADDYDPQYGDPYYREHSTRADSLWRLYEESGTSITFDAFADESRQTDYRMETGALRDFFNGSQSALSSYRNPMGGNPLIAFGSIGRWDGERTGISSFETFDDLMNGDDSPFKDCEIDHIWDENGILKMRGHHHDGSVEVEIRQDCPCDAPALVDLWKHRLRSRYAESSAD</sequence>
<organism evidence="1 2">
    <name type="scientific">Bifidobacterium longum</name>
    <dbReference type="NCBI Taxonomy" id="216816"/>
    <lineage>
        <taxon>Bacteria</taxon>
        <taxon>Bacillati</taxon>
        <taxon>Actinomycetota</taxon>
        <taxon>Actinomycetes</taxon>
        <taxon>Bifidobacteriales</taxon>
        <taxon>Bifidobacteriaceae</taxon>
        <taxon>Bifidobacterium</taxon>
    </lineage>
</organism>